<name>A0A5S6QRW9_TRIMR</name>
<proteinExistence type="predicted"/>
<feature type="chain" id="PRO_5024274301" evidence="2">
    <location>
        <begin position="19"/>
        <end position="100"/>
    </location>
</feature>
<feature type="region of interest" description="Disordered" evidence="1">
    <location>
        <begin position="38"/>
        <end position="100"/>
    </location>
</feature>
<dbReference type="AlphaFoldDB" id="A0A5S6QRW9"/>
<keyword evidence="2" id="KW-0732">Signal</keyword>
<evidence type="ECO:0000313" key="4">
    <source>
        <dbReference type="WBParaSite" id="TMUE_2000009980.1"/>
    </source>
</evidence>
<evidence type="ECO:0000256" key="2">
    <source>
        <dbReference type="SAM" id="SignalP"/>
    </source>
</evidence>
<sequence length="100" mass="10998">MLILPFTLLLGFASICTSSHEADLTSPFAGESHIIQKRQLPPHGRPFGPVRPPMPGRPPLRPLPGPRPPYRPLPGVRPPIRPPYRPLPGGRPPYRLPLLG</sequence>
<keyword evidence="3" id="KW-1185">Reference proteome</keyword>
<feature type="compositionally biased region" description="Pro residues" evidence="1">
    <location>
        <begin position="49"/>
        <end position="100"/>
    </location>
</feature>
<dbReference type="Proteomes" id="UP000046395">
    <property type="component" value="Unassembled WGS sequence"/>
</dbReference>
<organism evidence="3 4">
    <name type="scientific">Trichuris muris</name>
    <name type="common">Mouse whipworm</name>
    <dbReference type="NCBI Taxonomy" id="70415"/>
    <lineage>
        <taxon>Eukaryota</taxon>
        <taxon>Metazoa</taxon>
        <taxon>Ecdysozoa</taxon>
        <taxon>Nematoda</taxon>
        <taxon>Enoplea</taxon>
        <taxon>Dorylaimia</taxon>
        <taxon>Trichinellida</taxon>
        <taxon>Trichuridae</taxon>
        <taxon>Trichuris</taxon>
    </lineage>
</organism>
<protein>
    <submittedName>
        <fullName evidence="4">Uncharacterized protein</fullName>
    </submittedName>
</protein>
<evidence type="ECO:0000256" key="1">
    <source>
        <dbReference type="SAM" id="MobiDB-lite"/>
    </source>
</evidence>
<dbReference type="WBParaSite" id="TMUE_2000009980.1">
    <property type="protein sequence ID" value="TMUE_2000009980.1"/>
    <property type="gene ID" value="WBGene00300794"/>
</dbReference>
<feature type="signal peptide" evidence="2">
    <location>
        <begin position="1"/>
        <end position="18"/>
    </location>
</feature>
<evidence type="ECO:0000313" key="3">
    <source>
        <dbReference type="Proteomes" id="UP000046395"/>
    </source>
</evidence>
<accession>A0A5S6QRW9</accession>
<reference evidence="4" key="1">
    <citation type="submission" date="2019-12" db="UniProtKB">
        <authorList>
            <consortium name="WormBaseParasite"/>
        </authorList>
    </citation>
    <scope>IDENTIFICATION</scope>
</reference>